<dbReference type="GO" id="GO:0016251">
    <property type="term" value="F:RNA polymerase II general transcription initiation factor activity"/>
    <property type="evidence" value="ECO:0007669"/>
    <property type="project" value="TreeGrafter"/>
</dbReference>
<dbReference type="InterPro" id="IPR057991">
    <property type="entry name" value="TPR_TAF2_C"/>
</dbReference>
<dbReference type="PANTHER" id="PTHR15137:SF9">
    <property type="entry name" value="TRANSCRIPTION INITIATION FACTOR TFIID SUBUNIT 2"/>
    <property type="match status" value="1"/>
</dbReference>
<dbReference type="GO" id="GO:0006367">
    <property type="term" value="P:transcription initiation at RNA polymerase II promoter"/>
    <property type="evidence" value="ECO:0007669"/>
    <property type="project" value="TreeGrafter"/>
</dbReference>
<feature type="domain" description="Transcription initiation factor TFIID subunit 2 TPR repeats" evidence="2">
    <location>
        <begin position="2"/>
        <end position="68"/>
    </location>
</feature>
<dbReference type="InterPro" id="IPR037813">
    <property type="entry name" value="TAF2"/>
</dbReference>
<dbReference type="Pfam" id="PF00004">
    <property type="entry name" value="AAA"/>
    <property type="match status" value="1"/>
</dbReference>
<dbReference type="GO" id="GO:0003682">
    <property type="term" value="F:chromatin binding"/>
    <property type="evidence" value="ECO:0007669"/>
    <property type="project" value="TreeGrafter"/>
</dbReference>
<dbReference type="GO" id="GO:0005524">
    <property type="term" value="F:ATP binding"/>
    <property type="evidence" value="ECO:0007669"/>
    <property type="project" value="InterPro"/>
</dbReference>
<dbReference type="GO" id="GO:0005669">
    <property type="term" value="C:transcription factor TFIID complex"/>
    <property type="evidence" value="ECO:0007669"/>
    <property type="project" value="InterPro"/>
</dbReference>
<evidence type="ECO:0000259" key="1">
    <source>
        <dbReference type="Pfam" id="PF00004"/>
    </source>
</evidence>
<dbReference type="GO" id="GO:0000976">
    <property type="term" value="F:transcription cis-regulatory region binding"/>
    <property type="evidence" value="ECO:0007669"/>
    <property type="project" value="TreeGrafter"/>
</dbReference>
<evidence type="ECO:0000313" key="3">
    <source>
        <dbReference type="EMBL" id="CAH1436296.1"/>
    </source>
</evidence>
<dbReference type="SUPFAM" id="SSF52540">
    <property type="entry name" value="P-loop containing nucleoside triphosphate hydrolases"/>
    <property type="match status" value="1"/>
</dbReference>
<evidence type="ECO:0008006" key="5">
    <source>
        <dbReference type="Google" id="ProtNLM"/>
    </source>
</evidence>
<comment type="caution">
    <text evidence="3">The sequence shown here is derived from an EMBL/GenBank/DDBJ whole genome shotgun (WGS) entry which is preliminary data.</text>
</comment>
<dbReference type="Pfam" id="PF25577">
    <property type="entry name" value="TPR_TAF2_C"/>
    <property type="match status" value="1"/>
</dbReference>
<dbReference type="AlphaFoldDB" id="A0AAU9NEP6"/>
<dbReference type="InterPro" id="IPR003959">
    <property type="entry name" value="ATPase_AAA_core"/>
</dbReference>
<accession>A0AAU9NEP6</accession>
<dbReference type="Gene3D" id="3.40.50.300">
    <property type="entry name" value="P-loop containing nucleotide triphosphate hydrolases"/>
    <property type="match status" value="1"/>
</dbReference>
<sequence length="294" mass="33377">MLRPNEFHDFAEYLVLEAIPYVVALVRAIDKKSPREAVDFILPLLNYNENNGNPYSDVFWLAALVQSLLIMRYKALYLHLKISVAKKSLMICCQPCKGIFLFGPPGKTLVAKALANEAGANFINIDGSTLTYKVGGGEVQYHVGYLKNEHIWNTWFKWLKPGIMEDSPFERIARVKIIGLPIYVRSEENVKLVLSNLGNIIEVDGSQNWHSINLSCAFARIFTGEKLPINKVVNYLLNGKSYTVGVAECEDVWQPFSKYYESDLEESTTRRITNSLIQKSMVYQKRGAIITNKK</sequence>
<evidence type="ECO:0000313" key="4">
    <source>
        <dbReference type="Proteomes" id="UP001157418"/>
    </source>
</evidence>
<dbReference type="Proteomes" id="UP001157418">
    <property type="component" value="Unassembled WGS sequence"/>
</dbReference>
<keyword evidence="4" id="KW-1185">Reference proteome</keyword>
<name>A0AAU9NEP6_9ASTR</name>
<dbReference type="GO" id="GO:0016887">
    <property type="term" value="F:ATP hydrolysis activity"/>
    <property type="evidence" value="ECO:0007669"/>
    <property type="project" value="InterPro"/>
</dbReference>
<evidence type="ECO:0000259" key="2">
    <source>
        <dbReference type="Pfam" id="PF25577"/>
    </source>
</evidence>
<feature type="domain" description="ATPase AAA-type core" evidence="1">
    <location>
        <begin position="100"/>
        <end position="133"/>
    </location>
</feature>
<dbReference type="EMBL" id="CAKMRJ010004445">
    <property type="protein sequence ID" value="CAH1436296.1"/>
    <property type="molecule type" value="Genomic_DNA"/>
</dbReference>
<gene>
    <name evidence="3" type="ORF">LVIROSA_LOCUS22674</name>
</gene>
<reference evidence="3 4" key="1">
    <citation type="submission" date="2022-01" db="EMBL/GenBank/DDBJ databases">
        <authorList>
            <person name="Xiong W."/>
            <person name="Schranz E."/>
        </authorList>
    </citation>
    <scope>NUCLEOTIDE SEQUENCE [LARGE SCALE GENOMIC DNA]</scope>
</reference>
<organism evidence="3 4">
    <name type="scientific">Lactuca virosa</name>
    <dbReference type="NCBI Taxonomy" id="75947"/>
    <lineage>
        <taxon>Eukaryota</taxon>
        <taxon>Viridiplantae</taxon>
        <taxon>Streptophyta</taxon>
        <taxon>Embryophyta</taxon>
        <taxon>Tracheophyta</taxon>
        <taxon>Spermatophyta</taxon>
        <taxon>Magnoliopsida</taxon>
        <taxon>eudicotyledons</taxon>
        <taxon>Gunneridae</taxon>
        <taxon>Pentapetalae</taxon>
        <taxon>asterids</taxon>
        <taxon>campanulids</taxon>
        <taxon>Asterales</taxon>
        <taxon>Asteraceae</taxon>
        <taxon>Cichorioideae</taxon>
        <taxon>Cichorieae</taxon>
        <taxon>Lactucinae</taxon>
        <taxon>Lactuca</taxon>
    </lineage>
</organism>
<dbReference type="PANTHER" id="PTHR15137">
    <property type="entry name" value="TRANSCRIPTION INITIATION FACTOR TFIID"/>
    <property type="match status" value="1"/>
</dbReference>
<dbReference type="InterPro" id="IPR027417">
    <property type="entry name" value="P-loop_NTPase"/>
</dbReference>
<proteinExistence type="predicted"/>
<protein>
    <recommendedName>
        <fullName evidence="5">ATPase AAA-type core domain-containing protein</fullName>
    </recommendedName>
</protein>